<sequence length="74" mass="8623">MKIPQILLLDKAETGILNSRTESRKLRYQSNESKRKITRAAKEHHKVYELLERADLDWTTVCPTYLPDGEHTGK</sequence>
<protein>
    <submittedName>
        <fullName evidence="1">DNA-binding transcriptional regulator GbsR (MarR family)</fullName>
    </submittedName>
</protein>
<reference evidence="1 2" key="1">
    <citation type="submission" date="2021-03" db="EMBL/GenBank/DDBJ databases">
        <title>Genomic Encyclopedia of Type Strains, Phase IV (KMG-IV): sequencing the most valuable type-strain genomes for metagenomic binning, comparative biology and taxonomic classification.</title>
        <authorList>
            <person name="Goeker M."/>
        </authorList>
    </citation>
    <scope>NUCLEOTIDE SEQUENCE [LARGE SCALE GENOMIC DNA]</scope>
    <source>
        <strain evidence="1 2">DSM 22420</strain>
    </source>
</reference>
<dbReference type="EMBL" id="JAGGKN010000006">
    <property type="protein sequence ID" value="MBP1952767.1"/>
    <property type="molecule type" value="Genomic_DNA"/>
</dbReference>
<organism evidence="1 2">
    <name type="scientific">Jeotgalicoccus aerolatus</name>
    <dbReference type="NCBI Taxonomy" id="709510"/>
    <lineage>
        <taxon>Bacteria</taxon>
        <taxon>Bacillati</taxon>
        <taxon>Bacillota</taxon>
        <taxon>Bacilli</taxon>
        <taxon>Bacillales</taxon>
        <taxon>Staphylococcaceae</taxon>
        <taxon>Jeotgalicoccus</taxon>
    </lineage>
</organism>
<dbReference type="Gene3D" id="3.40.50.720">
    <property type="entry name" value="NAD(P)-binding Rossmann-like Domain"/>
    <property type="match status" value="1"/>
</dbReference>
<name>A0ABS4HPA3_9STAP</name>
<gene>
    <name evidence="1" type="ORF">J2Z27_001848</name>
</gene>
<keyword evidence="1" id="KW-0238">DNA-binding</keyword>
<keyword evidence="2" id="KW-1185">Reference proteome</keyword>
<proteinExistence type="predicted"/>
<evidence type="ECO:0000313" key="1">
    <source>
        <dbReference type="EMBL" id="MBP1952767.1"/>
    </source>
</evidence>
<comment type="caution">
    <text evidence="1">The sequence shown here is derived from an EMBL/GenBank/DDBJ whole genome shotgun (WGS) entry which is preliminary data.</text>
</comment>
<dbReference type="Proteomes" id="UP001519348">
    <property type="component" value="Unassembled WGS sequence"/>
</dbReference>
<evidence type="ECO:0000313" key="2">
    <source>
        <dbReference type="Proteomes" id="UP001519348"/>
    </source>
</evidence>
<dbReference type="GO" id="GO:0003677">
    <property type="term" value="F:DNA binding"/>
    <property type="evidence" value="ECO:0007669"/>
    <property type="project" value="UniProtKB-KW"/>
</dbReference>
<accession>A0ABS4HPA3</accession>